<comment type="caution">
    <text evidence="2">The sequence shown here is derived from an EMBL/GenBank/DDBJ whole genome shotgun (WGS) entry which is preliminary data.</text>
</comment>
<dbReference type="AlphaFoldDB" id="A0AAV7MEW3"/>
<dbReference type="EMBL" id="JANPWB010000014">
    <property type="protein sequence ID" value="KAJ1100443.1"/>
    <property type="molecule type" value="Genomic_DNA"/>
</dbReference>
<gene>
    <name evidence="2" type="ORF">NDU88_005529</name>
</gene>
<name>A0AAV7MEW3_PLEWA</name>
<reference evidence="2" key="1">
    <citation type="journal article" date="2022" name="bioRxiv">
        <title>Sequencing and chromosome-scale assembly of the giantPleurodeles waltlgenome.</title>
        <authorList>
            <person name="Brown T."/>
            <person name="Elewa A."/>
            <person name="Iarovenko S."/>
            <person name="Subramanian E."/>
            <person name="Araus A.J."/>
            <person name="Petzold A."/>
            <person name="Susuki M."/>
            <person name="Suzuki K.-i.T."/>
            <person name="Hayashi T."/>
            <person name="Toyoda A."/>
            <person name="Oliveira C."/>
            <person name="Osipova E."/>
            <person name="Leigh N.D."/>
            <person name="Simon A."/>
            <person name="Yun M.H."/>
        </authorList>
    </citation>
    <scope>NUCLEOTIDE SEQUENCE</scope>
    <source>
        <strain evidence="2">20211129_DDA</strain>
        <tissue evidence="2">Liver</tissue>
    </source>
</reference>
<evidence type="ECO:0000313" key="3">
    <source>
        <dbReference type="Proteomes" id="UP001066276"/>
    </source>
</evidence>
<accession>A0AAV7MEW3</accession>
<keyword evidence="3" id="KW-1185">Reference proteome</keyword>
<feature type="region of interest" description="Disordered" evidence="1">
    <location>
        <begin position="1"/>
        <end position="20"/>
    </location>
</feature>
<feature type="compositionally biased region" description="Basic and acidic residues" evidence="1">
    <location>
        <begin position="1"/>
        <end position="17"/>
    </location>
</feature>
<evidence type="ECO:0000256" key="1">
    <source>
        <dbReference type="SAM" id="MobiDB-lite"/>
    </source>
</evidence>
<organism evidence="2 3">
    <name type="scientific">Pleurodeles waltl</name>
    <name type="common">Iberian ribbed newt</name>
    <dbReference type="NCBI Taxonomy" id="8319"/>
    <lineage>
        <taxon>Eukaryota</taxon>
        <taxon>Metazoa</taxon>
        <taxon>Chordata</taxon>
        <taxon>Craniata</taxon>
        <taxon>Vertebrata</taxon>
        <taxon>Euteleostomi</taxon>
        <taxon>Amphibia</taxon>
        <taxon>Batrachia</taxon>
        <taxon>Caudata</taxon>
        <taxon>Salamandroidea</taxon>
        <taxon>Salamandridae</taxon>
        <taxon>Pleurodelinae</taxon>
        <taxon>Pleurodeles</taxon>
    </lineage>
</organism>
<sequence>MSATDRQQRKTREKEAKGALATRYRKQNNRTWTRKAWMLKRTMEKCVCITVGCTFDINAQAFNKCAFLVFRARARNHSLPKPKFTIVCKN</sequence>
<dbReference type="Proteomes" id="UP001066276">
    <property type="component" value="Chromosome 10"/>
</dbReference>
<protein>
    <submittedName>
        <fullName evidence="2">Uncharacterized protein</fullName>
    </submittedName>
</protein>
<evidence type="ECO:0000313" key="2">
    <source>
        <dbReference type="EMBL" id="KAJ1100443.1"/>
    </source>
</evidence>
<proteinExistence type="predicted"/>